<evidence type="ECO:0000313" key="7">
    <source>
        <dbReference type="EMBL" id="CAF4096186.1"/>
    </source>
</evidence>
<evidence type="ECO:0000259" key="4">
    <source>
        <dbReference type="Pfam" id="PF00454"/>
    </source>
</evidence>
<dbReference type="EMBL" id="CAJOBA010040525">
    <property type="protein sequence ID" value="CAF4096186.1"/>
    <property type="molecule type" value="Genomic_DNA"/>
</dbReference>
<evidence type="ECO:0000313" key="8">
    <source>
        <dbReference type="EMBL" id="CAF4121080.1"/>
    </source>
</evidence>
<dbReference type="GO" id="GO:0005942">
    <property type="term" value="C:phosphatidylinositol 3-kinase complex"/>
    <property type="evidence" value="ECO:0007669"/>
    <property type="project" value="TreeGrafter"/>
</dbReference>
<dbReference type="Proteomes" id="UP000682733">
    <property type="component" value="Unassembled WGS sequence"/>
</dbReference>
<dbReference type="PROSITE" id="PS00915">
    <property type="entry name" value="PI3_4_KINASE_1"/>
    <property type="match status" value="1"/>
</dbReference>
<organism evidence="6 9">
    <name type="scientific">Didymodactylos carnosus</name>
    <dbReference type="NCBI Taxonomy" id="1234261"/>
    <lineage>
        <taxon>Eukaryota</taxon>
        <taxon>Metazoa</taxon>
        <taxon>Spiralia</taxon>
        <taxon>Gnathifera</taxon>
        <taxon>Rotifera</taxon>
        <taxon>Eurotatoria</taxon>
        <taxon>Bdelloidea</taxon>
        <taxon>Philodinida</taxon>
        <taxon>Philodinidae</taxon>
        <taxon>Didymodactylos</taxon>
    </lineage>
</organism>
<dbReference type="Proteomes" id="UP000677228">
    <property type="component" value="Unassembled WGS sequence"/>
</dbReference>
<dbReference type="InterPro" id="IPR000403">
    <property type="entry name" value="PI3/4_kinase_cat_dom"/>
</dbReference>
<proteinExistence type="predicted"/>
<dbReference type="InterPro" id="IPR011009">
    <property type="entry name" value="Kinase-like_dom_sf"/>
</dbReference>
<comment type="caution">
    <text evidence="6">The sequence shown here is derived from an EMBL/GenBank/DDBJ whole genome shotgun (WGS) entry which is preliminary data.</text>
</comment>
<keyword evidence="3" id="KW-0812">Transmembrane</keyword>
<dbReference type="InterPro" id="IPR015433">
    <property type="entry name" value="PI3/4_kinase"/>
</dbReference>
<dbReference type="OrthoDB" id="5848333at2759"/>
<keyword evidence="3" id="KW-0472">Membrane</keyword>
<protein>
    <recommendedName>
        <fullName evidence="4">PI3K/PI4K catalytic domain-containing protein</fullName>
    </recommendedName>
</protein>
<dbReference type="Pfam" id="PF00454">
    <property type="entry name" value="PI3_PI4_kinase"/>
    <property type="match status" value="1"/>
</dbReference>
<keyword evidence="1" id="KW-0808">Transferase</keyword>
<dbReference type="Gene3D" id="3.30.1010.10">
    <property type="entry name" value="Phosphatidylinositol 3-kinase Catalytic Subunit, Chain A, domain 4"/>
    <property type="match status" value="1"/>
</dbReference>
<dbReference type="Proteomes" id="UP000663829">
    <property type="component" value="Unassembled WGS sequence"/>
</dbReference>
<dbReference type="GO" id="GO:0043491">
    <property type="term" value="P:phosphatidylinositol 3-kinase/protein kinase B signal transduction"/>
    <property type="evidence" value="ECO:0007669"/>
    <property type="project" value="TreeGrafter"/>
</dbReference>
<dbReference type="GO" id="GO:0016303">
    <property type="term" value="F:1-phosphatidylinositol-3-kinase activity"/>
    <property type="evidence" value="ECO:0007669"/>
    <property type="project" value="TreeGrafter"/>
</dbReference>
<feature type="transmembrane region" description="Helical" evidence="3">
    <location>
        <begin position="73"/>
        <end position="94"/>
    </location>
</feature>
<evidence type="ECO:0000313" key="6">
    <source>
        <dbReference type="EMBL" id="CAF1299592.1"/>
    </source>
</evidence>
<dbReference type="GO" id="GO:0005886">
    <property type="term" value="C:plasma membrane"/>
    <property type="evidence" value="ECO:0007669"/>
    <property type="project" value="TreeGrafter"/>
</dbReference>
<dbReference type="PANTHER" id="PTHR10048:SF118">
    <property type="entry name" value="PI-3 KINASE"/>
    <property type="match status" value="1"/>
</dbReference>
<name>A0A815DC41_9BILA</name>
<dbReference type="EMBL" id="CAJNOQ010012421">
    <property type="protein sequence ID" value="CAF1299592.1"/>
    <property type="molecule type" value="Genomic_DNA"/>
</dbReference>
<dbReference type="EMBL" id="CAJNOK010018953">
    <property type="protein sequence ID" value="CAF1291341.1"/>
    <property type="molecule type" value="Genomic_DNA"/>
</dbReference>
<dbReference type="GO" id="GO:0016477">
    <property type="term" value="P:cell migration"/>
    <property type="evidence" value="ECO:0007669"/>
    <property type="project" value="TreeGrafter"/>
</dbReference>
<accession>A0A815DC41</accession>
<feature type="domain" description="PI3K/PI4K catalytic" evidence="4">
    <location>
        <begin position="108"/>
        <end position="143"/>
    </location>
</feature>
<evidence type="ECO:0000256" key="3">
    <source>
        <dbReference type="SAM" id="Phobius"/>
    </source>
</evidence>
<sequence length="169" mass="19139">MASTENLSNAVSGNYDNEFLCSLQSLLGISDVGHVTPPKTLHLPSIVDESFLNSLPNVVIHNLLNNESINYLMMNHTSIILSIFDVLLIIMLCLTNASEYAEHYSPNFDLIFKYGDDLRQDMLALQFIHMIDMIWKANGLNLNALCRWIVKHNQEEARLKSAIEPFTQS</sequence>
<keyword evidence="2" id="KW-0418">Kinase</keyword>
<dbReference type="EMBL" id="CAJOBC010036774">
    <property type="protein sequence ID" value="CAF4121080.1"/>
    <property type="molecule type" value="Genomic_DNA"/>
</dbReference>
<reference evidence="6" key="1">
    <citation type="submission" date="2021-02" db="EMBL/GenBank/DDBJ databases">
        <authorList>
            <person name="Nowell W R."/>
        </authorList>
    </citation>
    <scope>NUCLEOTIDE SEQUENCE</scope>
</reference>
<dbReference type="Proteomes" id="UP000681722">
    <property type="component" value="Unassembled WGS sequence"/>
</dbReference>
<dbReference type="SUPFAM" id="SSF56112">
    <property type="entry name" value="Protein kinase-like (PK-like)"/>
    <property type="match status" value="1"/>
</dbReference>
<evidence type="ECO:0000313" key="5">
    <source>
        <dbReference type="EMBL" id="CAF1291341.1"/>
    </source>
</evidence>
<dbReference type="PANTHER" id="PTHR10048">
    <property type="entry name" value="PHOSPHATIDYLINOSITOL KINASE"/>
    <property type="match status" value="1"/>
</dbReference>
<dbReference type="AlphaFoldDB" id="A0A815DC41"/>
<evidence type="ECO:0000313" key="9">
    <source>
        <dbReference type="Proteomes" id="UP000663829"/>
    </source>
</evidence>
<dbReference type="InterPro" id="IPR018936">
    <property type="entry name" value="PI3/4_kinase_CS"/>
</dbReference>
<evidence type="ECO:0000256" key="2">
    <source>
        <dbReference type="ARBA" id="ARBA00022777"/>
    </source>
</evidence>
<evidence type="ECO:0000256" key="1">
    <source>
        <dbReference type="ARBA" id="ARBA00022679"/>
    </source>
</evidence>
<dbReference type="GO" id="GO:0048015">
    <property type="term" value="P:phosphatidylinositol-mediated signaling"/>
    <property type="evidence" value="ECO:0007669"/>
    <property type="project" value="TreeGrafter"/>
</dbReference>
<dbReference type="GO" id="GO:0005737">
    <property type="term" value="C:cytoplasm"/>
    <property type="evidence" value="ECO:0007669"/>
    <property type="project" value="TreeGrafter"/>
</dbReference>
<keyword evidence="3" id="KW-1133">Transmembrane helix</keyword>
<keyword evidence="9" id="KW-1185">Reference proteome</keyword>
<gene>
    <name evidence="6" type="ORF">GPM918_LOCUS28451</name>
    <name evidence="5" type="ORF">OVA965_LOCUS28109</name>
    <name evidence="8" type="ORF">SRO942_LOCUS28953</name>
    <name evidence="7" type="ORF">TMI583_LOCUS28861</name>
</gene>
<dbReference type="GO" id="GO:0035005">
    <property type="term" value="F:1-phosphatidylinositol-4-phosphate 3-kinase activity"/>
    <property type="evidence" value="ECO:0007669"/>
    <property type="project" value="TreeGrafter"/>
</dbReference>